<protein>
    <submittedName>
        <fullName evidence="2">Acyl-CoA/acyl-ACP dehydrogenase</fullName>
    </submittedName>
</protein>
<dbReference type="PANTHER" id="PTHR43884:SF12">
    <property type="entry name" value="ISOVALERYL-COA DEHYDROGENASE, MITOCHONDRIAL-RELATED"/>
    <property type="match status" value="1"/>
</dbReference>
<dbReference type="Gene3D" id="2.40.110.10">
    <property type="entry name" value="Butyryl-CoA Dehydrogenase, subunit A, domain 2"/>
    <property type="match status" value="1"/>
</dbReference>
<dbReference type="InterPro" id="IPR009100">
    <property type="entry name" value="AcylCoA_DH/oxidase_NM_dom_sf"/>
</dbReference>
<dbReference type="RefSeq" id="WP_163825811.1">
    <property type="nucleotide sequence ID" value="NZ_JAAGUX010000016.1"/>
</dbReference>
<reference evidence="4 5" key="1">
    <citation type="submission" date="2020-01" db="EMBL/GenBank/DDBJ databases">
        <title>Genetics and antimicrobial susceptibilities of Nocardia species isolated from the soil; a comparison with species isolated from humans.</title>
        <authorList>
            <person name="Carrasco G."/>
            <person name="Monzon S."/>
            <person name="Sansegundo M."/>
            <person name="Garcia E."/>
            <person name="Garrido N."/>
            <person name="Medina M.J."/>
            <person name="Villalon P."/>
            <person name="Ramirez-Arocha A.C."/>
            <person name="Jimenez P."/>
            <person name="Cuesta I."/>
            <person name="Valdezate S."/>
        </authorList>
    </citation>
    <scope>NUCLEOTIDE SEQUENCE [LARGE SCALE GENOMIC DNA]</scope>
    <source>
        <strain evidence="2 4">CNM20110639</strain>
        <strain evidence="3 5">CNM20110649</strain>
    </source>
</reference>
<gene>
    <name evidence="2" type="ORF">GV789_25385</name>
    <name evidence="3" type="ORF">GV794_11930</name>
</gene>
<name>A0A6P1DAK2_9NOCA</name>
<evidence type="ECO:0000313" key="2">
    <source>
        <dbReference type="EMBL" id="NEW47746.1"/>
    </source>
</evidence>
<dbReference type="Gene3D" id="1.10.540.10">
    <property type="entry name" value="Acyl-CoA dehydrogenase/oxidase, N-terminal domain"/>
    <property type="match status" value="1"/>
</dbReference>
<dbReference type="Proteomes" id="UP000468928">
    <property type="component" value="Unassembled WGS sequence"/>
</dbReference>
<dbReference type="Proteomes" id="UP000470876">
    <property type="component" value="Unassembled WGS sequence"/>
</dbReference>
<dbReference type="AlphaFoldDB" id="A0A6P1DAK2"/>
<dbReference type="Pfam" id="PF02771">
    <property type="entry name" value="Acyl-CoA_dh_N"/>
    <property type="match status" value="1"/>
</dbReference>
<organism evidence="2 4">
    <name type="scientific">Nocardia cyriacigeorgica</name>
    <dbReference type="NCBI Taxonomy" id="135487"/>
    <lineage>
        <taxon>Bacteria</taxon>
        <taxon>Bacillati</taxon>
        <taxon>Actinomycetota</taxon>
        <taxon>Actinomycetes</taxon>
        <taxon>Mycobacteriales</taxon>
        <taxon>Nocardiaceae</taxon>
        <taxon>Nocardia</taxon>
    </lineage>
</organism>
<dbReference type="EMBL" id="JAAGUX010000016">
    <property type="protein sequence ID" value="NEW56355.1"/>
    <property type="molecule type" value="Genomic_DNA"/>
</dbReference>
<accession>A0A6P1DAK2</accession>
<dbReference type="InterPro" id="IPR037069">
    <property type="entry name" value="AcylCoA_DH/ox_N_sf"/>
</dbReference>
<sequence>MTDNERSLIERAQRVAEVVLYPDAAAVDQDGVVPARHWEALAEEGLYGAAVAGLELSDIARIIEVLAGGCLSTAFIWMQHHSAVRSLANTANTGLREIFFADLLSGRKRAGAAFAGAVAQPAKLSATRVGGGYLLTGDALFVSGWGVVDLLQVAARERTEDATDTVVSGLIEATAAETLSVTPVSLVAGQATATVRMQFDNHLLPDHRVSEVAAFSDFCTAQTIGSRLNGAVACGVAERAIDLLELTSAGPATLLREQWHSVHAGLDDAMPGPDVLQKARAVALRSAAALFAASGSAALQTGHPAERLMREATFTLVATSLPDMRALLVDGFARG</sequence>
<evidence type="ECO:0000259" key="1">
    <source>
        <dbReference type="Pfam" id="PF02771"/>
    </source>
</evidence>
<dbReference type="SUPFAM" id="SSF56645">
    <property type="entry name" value="Acyl-CoA dehydrogenase NM domain-like"/>
    <property type="match status" value="1"/>
</dbReference>
<evidence type="ECO:0000313" key="4">
    <source>
        <dbReference type="Proteomes" id="UP000468928"/>
    </source>
</evidence>
<dbReference type="InterPro" id="IPR013786">
    <property type="entry name" value="AcylCoA_DH/ox_N"/>
</dbReference>
<evidence type="ECO:0000313" key="3">
    <source>
        <dbReference type="EMBL" id="NEW56355.1"/>
    </source>
</evidence>
<dbReference type="InterPro" id="IPR046373">
    <property type="entry name" value="Acyl-CoA_Oxase/DH_mid-dom_sf"/>
</dbReference>
<keyword evidence="5" id="KW-1185">Reference proteome</keyword>
<comment type="caution">
    <text evidence="2">The sequence shown here is derived from an EMBL/GenBank/DDBJ whole genome shotgun (WGS) entry which is preliminary data.</text>
</comment>
<evidence type="ECO:0000313" key="5">
    <source>
        <dbReference type="Proteomes" id="UP000470876"/>
    </source>
</evidence>
<dbReference type="GO" id="GO:0003995">
    <property type="term" value="F:acyl-CoA dehydrogenase activity"/>
    <property type="evidence" value="ECO:0007669"/>
    <property type="project" value="TreeGrafter"/>
</dbReference>
<dbReference type="EMBL" id="JAAGUZ010000100">
    <property type="protein sequence ID" value="NEW47746.1"/>
    <property type="molecule type" value="Genomic_DNA"/>
</dbReference>
<proteinExistence type="predicted"/>
<dbReference type="PANTHER" id="PTHR43884">
    <property type="entry name" value="ACYL-COA DEHYDROGENASE"/>
    <property type="match status" value="1"/>
</dbReference>
<feature type="domain" description="Acyl-CoA dehydrogenase/oxidase N-terminal" evidence="1">
    <location>
        <begin position="2"/>
        <end position="106"/>
    </location>
</feature>
<dbReference type="GO" id="GO:0050660">
    <property type="term" value="F:flavin adenine dinucleotide binding"/>
    <property type="evidence" value="ECO:0007669"/>
    <property type="project" value="InterPro"/>
</dbReference>